<evidence type="ECO:0000313" key="1">
    <source>
        <dbReference type="EMBL" id="PRQ03951.1"/>
    </source>
</evidence>
<dbReference type="InterPro" id="IPR038396">
    <property type="entry name" value="SpoIIAA-like_sf"/>
</dbReference>
<proteinExistence type="predicted"/>
<protein>
    <recommendedName>
        <fullName evidence="3">STAS/SEC14 domain-containing protein</fullName>
    </recommendedName>
</protein>
<gene>
    <name evidence="1" type="ORF">ENSA7_51480</name>
</gene>
<dbReference type="Gene3D" id="3.40.50.10600">
    <property type="entry name" value="SpoIIaa-like domains"/>
    <property type="match status" value="2"/>
</dbReference>
<dbReference type="InterPro" id="IPR036513">
    <property type="entry name" value="STAS_dom_sf"/>
</dbReference>
<dbReference type="RefSeq" id="WP_106092042.1">
    <property type="nucleotide sequence ID" value="NZ_PVNL01000105.1"/>
</dbReference>
<sequence>MLEQIPRLSPNVTAIKAIGTVTKADYQEVVEPILDQARHENRRIRLLYQFGPEFDRFTGGGVWEDVRIGLSALRLLDACAIVTDVEWIRQSVDITRFMVPFPVRVFENSQLDAAAAWLESLPRSDNLSHRLLADRGVLVVEPKGPLRAQDFDELALMVDPWIEAHGKLDGLVVHAREFPGWENLGSFLRHLRFVRDHHRHIERVAVAAAADSKFADLAAPIADHFIHAEYRHFEHGDIDDAIAWAAGERSPS</sequence>
<reference evidence="1 2" key="1">
    <citation type="submission" date="2018-03" db="EMBL/GenBank/DDBJ databases">
        <title>Draft Genome Sequences of the Obligatory Marine Myxobacteria Enhygromyxa salina SWB007.</title>
        <authorList>
            <person name="Poehlein A."/>
            <person name="Moghaddam J.A."/>
            <person name="Harms H."/>
            <person name="Alanjari M."/>
            <person name="Koenig G.M."/>
            <person name="Daniel R."/>
            <person name="Schaeberle T.F."/>
        </authorList>
    </citation>
    <scope>NUCLEOTIDE SEQUENCE [LARGE SCALE GENOMIC DNA]</scope>
    <source>
        <strain evidence="1 2">SWB007</strain>
    </source>
</reference>
<dbReference type="EMBL" id="PVNL01000105">
    <property type="protein sequence ID" value="PRQ03951.1"/>
    <property type="molecule type" value="Genomic_DNA"/>
</dbReference>
<evidence type="ECO:0000313" key="2">
    <source>
        <dbReference type="Proteomes" id="UP000238823"/>
    </source>
</evidence>
<dbReference type="Proteomes" id="UP000238823">
    <property type="component" value="Unassembled WGS sequence"/>
</dbReference>
<comment type="caution">
    <text evidence="1">The sequence shown here is derived from an EMBL/GenBank/DDBJ whole genome shotgun (WGS) entry which is preliminary data.</text>
</comment>
<accession>A0A2S9YFY0</accession>
<dbReference type="SUPFAM" id="SSF52091">
    <property type="entry name" value="SpoIIaa-like"/>
    <property type="match status" value="2"/>
</dbReference>
<dbReference type="OrthoDB" id="9811577at2"/>
<dbReference type="Pfam" id="PF11964">
    <property type="entry name" value="SpoIIAA-like"/>
    <property type="match status" value="2"/>
</dbReference>
<evidence type="ECO:0008006" key="3">
    <source>
        <dbReference type="Google" id="ProtNLM"/>
    </source>
</evidence>
<dbReference type="InterPro" id="IPR021866">
    <property type="entry name" value="SpoIIAA-like"/>
</dbReference>
<dbReference type="AlphaFoldDB" id="A0A2S9YFY0"/>
<organism evidence="1 2">
    <name type="scientific">Enhygromyxa salina</name>
    <dbReference type="NCBI Taxonomy" id="215803"/>
    <lineage>
        <taxon>Bacteria</taxon>
        <taxon>Pseudomonadati</taxon>
        <taxon>Myxococcota</taxon>
        <taxon>Polyangia</taxon>
        <taxon>Nannocystales</taxon>
        <taxon>Nannocystaceae</taxon>
        <taxon>Enhygromyxa</taxon>
    </lineage>
</organism>
<name>A0A2S9YFY0_9BACT</name>